<dbReference type="Proteomes" id="UP001152300">
    <property type="component" value="Unassembled WGS sequence"/>
</dbReference>
<name>A0A9X0AJ87_9HELO</name>
<accession>A0A9X0AJ87</accession>
<sequence length="73" mass="8392">MNMPGQWEEPLIPNSNLVLFLALDTLRYLYPGISYSVYRELCLYDSNRLVTEAKIQQVEEDLRNGTLLGLGKD</sequence>
<dbReference type="AlphaFoldDB" id="A0A9X0AJ87"/>
<proteinExistence type="predicted"/>
<evidence type="ECO:0000313" key="1">
    <source>
        <dbReference type="EMBL" id="KAJ8063354.1"/>
    </source>
</evidence>
<gene>
    <name evidence="1" type="ORF">OCU04_008582</name>
</gene>
<reference evidence="1" key="1">
    <citation type="submission" date="2022-11" db="EMBL/GenBank/DDBJ databases">
        <title>Genome Resource of Sclerotinia nivalis Strain SnTB1, a Plant Pathogen Isolated from American Ginseng.</title>
        <authorList>
            <person name="Fan S."/>
        </authorList>
    </citation>
    <scope>NUCLEOTIDE SEQUENCE</scope>
    <source>
        <strain evidence="1">SnTB1</strain>
    </source>
</reference>
<protein>
    <submittedName>
        <fullName evidence="1">Uncharacterized protein</fullName>
    </submittedName>
</protein>
<organism evidence="1 2">
    <name type="scientific">Sclerotinia nivalis</name>
    <dbReference type="NCBI Taxonomy" id="352851"/>
    <lineage>
        <taxon>Eukaryota</taxon>
        <taxon>Fungi</taxon>
        <taxon>Dikarya</taxon>
        <taxon>Ascomycota</taxon>
        <taxon>Pezizomycotina</taxon>
        <taxon>Leotiomycetes</taxon>
        <taxon>Helotiales</taxon>
        <taxon>Sclerotiniaceae</taxon>
        <taxon>Sclerotinia</taxon>
    </lineage>
</organism>
<dbReference type="OrthoDB" id="3558038at2759"/>
<evidence type="ECO:0000313" key="2">
    <source>
        <dbReference type="Proteomes" id="UP001152300"/>
    </source>
</evidence>
<dbReference type="EMBL" id="JAPEIS010000009">
    <property type="protein sequence ID" value="KAJ8063354.1"/>
    <property type="molecule type" value="Genomic_DNA"/>
</dbReference>
<keyword evidence="2" id="KW-1185">Reference proteome</keyword>
<comment type="caution">
    <text evidence="1">The sequence shown here is derived from an EMBL/GenBank/DDBJ whole genome shotgun (WGS) entry which is preliminary data.</text>
</comment>